<dbReference type="InterPro" id="IPR044288">
    <property type="entry name" value="ZNF598/HEL2"/>
</dbReference>
<dbReference type="GO" id="GO:0061630">
    <property type="term" value="F:ubiquitin protein ligase activity"/>
    <property type="evidence" value="ECO:0007669"/>
    <property type="project" value="InterPro"/>
</dbReference>
<comment type="caution">
    <text evidence="4">The sequence shown here is derived from an EMBL/GenBank/DDBJ whole genome shotgun (WGS) entry which is preliminary data.</text>
</comment>
<dbReference type="Gene3D" id="3.30.40.10">
    <property type="entry name" value="Zinc/RING finger domain, C3HC4 (zinc finger)"/>
    <property type="match status" value="1"/>
</dbReference>
<dbReference type="Pfam" id="PF13920">
    <property type="entry name" value="zf-C3HC4_3"/>
    <property type="match status" value="1"/>
</dbReference>
<dbReference type="PANTHER" id="PTHR22938">
    <property type="entry name" value="ZINC FINGER PROTEIN 598"/>
    <property type="match status" value="1"/>
</dbReference>
<protein>
    <recommendedName>
        <fullName evidence="3">RING-type domain-containing protein</fullName>
    </recommendedName>
</protein>
<dbReference type="SMART" id="SM00184">
    <property type="entry name" value="RING"/>
    <property type="match status" value="1"/>
</dbReference>
<reference evidence="4" key="1">
    <citation type="submission" date="2023-07" db="EMBL/GenBank/DDBJ databases">
        <title>A chromosome-level genome assembly of Lolium multiflorum.</title>
        <authorList>
            <person name="Chen Y."/>
            <person name="Copetti D."/>
            <person name="Kolliker R."/>
            <person name="Studer B."/>
        </authorList>
    </citation>
    <scope>NUCLEOTIDE SEQUENCE</scope>
    <source>
        <strain evidence="4">02402/16</strain>
        <tissue evidence="4">Leaf</tissue>
    </source>
</reference>
<evidence type="ECO:0000256" key="1">
    <source>
        <dbReference type="PROSITE-ProRule" id="PRU00175"/>
    </source>
</evidence>
<sequence length="223" mass="24601">MAHVAAGNGSHVIDIDVERTDQPLPDQPAAAANHYHVIDVNDDTTAARPPELHECAVCMERLRWVAVGPCGHREVCSKCAVRIRSVDGNRLCCICRTPCPAVVVTGRSRAGDGKHIYNKVSSLTLAANEGRVGSYWYHKASASYFDDERPYNEATRTCSELERAEVGDEDENDRAGRSPVVIILVYLAINVAVFLGGSFGFVAMACIVWLLMECLRRSRRRQQ</sequence>
<feature type="domain" description="RING-type" evidence="3">
    <location>
        <begin position="55"/>
        <end position="96"/>
    </location>
</feature>
<dbReference type="Proteomes" id="UP001231189">
    <property type="component" value="Unassembled WGS sequence"/>
</dbReference>
<proteinExistence type="predicted"/>
<gene>
    <name evidence="4" type="ORF">QYE76_043608</name>
</gene>
<dbReference type="GO" id="GO:0043022">
    <property type="term" value="F:ribosome binding"/>
    <property type="evidence" value="ECO:0007669"/>
    <property type="project" value="TreeGrafter"/>
</dbReference>
<name>A0AAD8TGW3_LOLMU</name>
<keyword evidence="1" id="KW-0479">Metal-binding</keyword>
<dbReference type="PROSITE" id="PS50089">
    <property type="entry name" value="ZF_RING_2"/>
    <property type="match status" value="1"/>
</dbReference>
<dbReference type="PANTHER" id="PTHR22938:SF15">
    <property type="entry name" value="OS01G0568000 PROTEIN"/>
    <property type="match status" value="1"/>
</dbReference>
<keyword evidence="2" id="KW-0812">Transmembrane</keyword>
<accession>A0AAD8TGW3</accession>
<feature type="transmembrane region" description="Helical" evidence="2">
    <location>
        <begin position="183"/>
        <end position="212"/>
    </location>
</feature>
<dbReference type="SUPFAM" id="SSF57850">
    <property type="entry name" value="RING/U-box"/>
    <property type="match status" value="1"/>
</dbReference>
<keyword evidence="2" id="KW-1133">Transmembrane helix</keyword>
<dbReference type="InterPro" id="IPR001841">
    <property type="entry name" value="Znf_RING"/>
</dbReference>
<dbReference type="InterPro" id="IPR013083">
    <property type="entry name" value="Znf_RING/FYVE/PHD"/>
</dbReference>
<keyword evidence="1" id="KW-0863">Zinc-finger</keyword>
<dbReference type="GO" id="GO:0072344">
    <property type="term" value="P:rescue of stalled ribosome"/>
    <property type="evidence" value="ECO:0007669"/>
    <property type="project" value="InterPro"/>
</dbReference>
<keyword evidence="1" id="KW-0862">Zinc</keyword>
<evidence type="ECO:0000256" key="2">
    <source>
        <dbReference type="SAM" id="Phobius"/>
    </source>
</evidence>
<dbReference type="GO" id="GO:0016567">
    <property type="term" value="P:protein ubiquitination"/>
    <property type="evidence" value="ECO:0007669"/>
    <property type="project" value="TreeGrafter"/>
</dbReference>
<dbReference type="AlphaFoldDB" id="A0AAD8TGW3"/>
<dbReference type="EMBL" id="JAUUTY010000002">
    <property type="protein sequence ID" value="KAK1682760.1"/>
    <property type="molecule type" value="Genomic_DNA"/>
</dbReference>
<keyword evidence="5" id="KW-1185">Reference proteome</keyword>
<evidence type="ECO:0000259" key="3">
    <source>
        <dbReference type="PROSITE" id="PS50089"/>
    </source>
</evidence>
<organism evidence="4 5">
    <name type="scientific">Lolium multiflorum</name>
    <name type="common">Italian ryegrass</name>
    <name type="synonym">Lolium perenne subsp. multiflorum</name>
    <dbReference type="NCBI Taxonomy" id="4521"/>
    <lineage>
        <taxon>Eukaryota</taxon>
        <taxon>Viridiplantae</taxon>
        <taxon>Streptophyta</taxon>
        <taxon>Embryophyta</taxon>
        <taxon>Tracheophyta</taxon>
        <taxon>Spermatophyta</taxon>
        <taxon>Magnoliopsida</taxon>
        <taxon>Liliopsida</taxon>
        <taxon>Poales</taxon>
        <taxon>Poaceae</taxon>
        <taxon>BOP clade</taxon>
        <taxon>Pooideae</taxon>
        <taxon>Poodae</taxon>
        <taxon>Poeae</taxon>
        <taxon>Poeae Chloroplast Group 2 (Poeae type)</taxon>
        <taxon>Loliodinae</taxon>
        <taxon>Loliinae</taxon>
        <taxon>Lolium</taxon>
    </lineage>
</organism>
<keyword evidence="2" id="KW-0472">Membrane</keyword>
<evidence type="ECO:0000313" key="4">
    <source>
        <dbReference type="EMBL" id="KAK1682760.1"/>
    </source>
</evidence>
<dbReference type="GO" id="GO:0008270">
    <property type="term" value="F:zinc ion binding"/>
    <property type="evidence" value="ECO:0007669"/>
    <property type="project" value="UniProtKB-KW"/>
</dbReference>
<evidence type="ECO:0000313" key="5">
    <source>
        <dbReference type="Proteomes" id="UP001231189"/>
    </source>
</evidence>